<evidence type="ECO:0000256" key="1">
    <source>
        <dbReference type="SAM" id="SignalP"/>
    </source>
</evidence>
<feature type="signal peptide" evidence="1">
    <location>
        <begin position="1"/>
        <end position="19"/>
    </location>
</feature>
<keyword evidence="1" id="KW-0732">Signal</keyword>
<organism evidence="2 3">
    <name type="scientific">Bacterioplanoides pacificum</name>
    <dbReference type="NCBI Taxonomy" id="1171596"/>
    <lineage>
        <taxon>Bacteria</taxon>
        <taxon>Pseudomonadati</taxon>
        <taxon>Pseudomonadota</taxon>
        <taxon>Gammaproteobacteria</taxon>
        <taxon>Oceanospirillales</taxon>
        <taxon>Oceanospirillaceae</taxon>
        <taxon>Bacterioplanoides</taxon>
    </lineage>
</organism>
<comment type="caution">
    <text evidence="2">The sequence shown here is derived from an EMBL/GenBank/DDBJ whole genome shotgun (WGS) entry which is preliminary data.</text>
</comment>
<dbReference type="Proteomes" id="UP001595722">
    <property type="component" value="Unassembled WGS sequence"/>
</dbReference>
<dbReference type="SUPFAM" id="SSF56935">
    <property type="entry name" value="Porins"/>
    <property type="match status" value="1"/>
</dbReference>
<dbReference type="EMBL" id="JBHRYB010000001">
    <property type="protein sequence ID" value="MFC3678669.1"/>
    <property type="molecule type" value="Genomic_DNA"/>
</dbReference>
<dbReference type="RefSeq" id="WP_376864219.1">
    <property type="nucleotide sequence ID" value="NZ_JBHRYB010000001.1"/>
</dbReference>
<protein>
    <submittedName>
        <fullName evidence="2">DUF1302 family protein</fullName>
    </submittedName>
</protein>
<name>A0ABV7VMI5_9GAMM</name>
<evidence type="ECO:0000313" key="2">
    <source>
        <dbReference type="EMBL" id="MFC3678669.1"/>
    </source>
</evidence>
<dbReference type="Pfam" id="PF06980">
    <property type="entry name" value="DUF1302"/>
    <property type="match status" value="1"/>
</dbReference>
<accession>A0ABV7VMI5</accession>
<evidence type="ECO:0000313" key="3">
    <source>
        <dbReference type="Proteomes" id="UP001595722"/>
    </source>
</evidence>
<dbReference type="InterPro" id="IPR010727">
    <property type="entry name" value="DUF1302"/>
</dbReference>
<feature type="chain" id="PRO_5045573371" evidence="1">
    <location>
        <begin position="20"/>
        <end position="408"/>
    </location>
</feature>
<gene>
    <name evidence="2" type="ORF">ACFOMG_00920</name>
</gene>
<reference evidence="3" key="1">
    <citation type="journal article" date="2019" name="Int. J. Syst. Evol. Microbiol.">
        <title>The Global Catalogue of Microorganisms (GCM) 10K type strain sequencing project: providing services to taxonomists for standard genome sequencing and annotation.</title>
        <authorList>
            <consortium name="The Broad Institute Genomics Platform"/>
            <consortium name="The Broad Institute Genome Sequencing Center for Infectious Disease"/>
            <person name="Wu L."/>
            <person name="Ma J."/>
        </authorList>
    </citation>
    <scope>NUCLEOTIDE SEQUENCE [LARGE SCALE GENOMIC DNA]</scope>
    <source>
        <strain evidence="3">KCTC 42424</strain>
    </source>
</reference>
<sequence>MNRILSLTLLLLLSSSVAATSFSSRGHAEVRHQQRAGNPDGEPLKQRYQALLEGQLSNGRLTAKGIALGRYRSQYNQASSAPEVRDEMRHDAELREYFLSWSGDTFELRAGKQQQAWGRADYFRIVDVWNPLDLREFLLPYFDNYSLGRQPRGMLIGDYFASQWEHQLIIAPQAKTTRLAPAGSDFALSAMPAQLPPQQQPDKPVDVGWRGKTFWSGNDIELYAFRGYQPDALLHLDQGKPFRRQTRRSMLGASLARPWGAWVIRSDLAYYPDESRQSGSAIEHSRRSRALIGLDRVANEWSWNLQLANSHWHDRQPGHDDVWESSLALEKNWSRYRLSSALLWLVNHVDNRHGQTSQLWRATLSYEFLPQWKISVAALAFDGKNHTQFGQFDDQDRVYLSLRRDFSF</sequence>
<keyword evidence="3" id="KW-1185">Reference proteome</keyword>
<proteinExistence type="predicted"/>